<keyword evidence="3" id="KW-0547">Nucleotide-binding</keyword>
<feature type="domain" description="Helicase ATP-binding" evidence="2">
    <location>
        <begin position="38"/>
        <end position="186"/>
    </location>
</feature>
<dbReference type="PANTHER" id="PTHR45766:SF6">
    <property type="entry name" value="SWI_SNF-RELATED MATRIX-ASSOCIATED ACTIN-DEPENDENT REGULATOR OF CHROMATIN SUBFAMILY A-LIKE PROTEIN 1"/>
    <property type="match status" value="1"/>
</dbReference>
<gene>
    <name evidence="3" type="ORF">SAMN05444401_3574</name>
</gene>
<dbReference type="Gene3D" id="3.40.50.300">
    <property type="entry name" value="P-loop containing nucleotide triphosphate hydrolases"/>
    <property type="match status" value="2"/>
</dbReference>
<dbReference type="GO" id="GO:0004386">
    <property type="term" value="F:helicase activity"/>
    <property type="evidence" value="ECO:0007669"/>
    <property type="project" value="UniProtKB-KW"/>
</dbReference>
<evidence type="ECO:0000313" key="3">
    <source>
        <dbReference type="EMBL" id="SHJ65072.1"/>
    </source>
</evidence>
<dbReference type="EMBL" id="FQZO01000006">
    <property type="protein sequence ID" value="SHJ65072.1"/>
    <property type="molecule type" value="Genomic_DNA"/>
</dbReference>
<dbReference type="PROSITE" id="PS51192">
    <property type="entry name" value="HELICASE_ATP_BIND_1"/>
    <property type="match status" value="1"/>
</dbReference>
<reference evidence="3 4" key="1">
    <citation type="submission" date="2016-11" db="EMBL/GenBank/DDBJ databases">
        <authorList>
            <person name="Jaros S."/>
            <person name="Januszkiewicz K."/>
            <person name="Wedrychowicz H."/>
        </authorList>
    </citation>
    <scope>NUCLEOTIDE SEQUENCE [LARGE SCALE GENOMIC DNA]</scope>
    <source>
        <strain evidence="3 4">DSM 21864</strain>
    </source>
</reference>
<dbReference type="Pfam" id="PF00271">
    <property type="entry name" value="Helicase_C"/>
    <property type="match status" value="1"/>
</dbReference>
<name>A0A1M6L1U3_9CLOT</name>
<keyword evidence="3" id="KW-0067">ATP-binding</keyword>
<dbReference type="SUPFAM" id="SSF52540">
    <property type="entry name" value="P-loop containing nucleoside triphosphate hydrolases"/>
    <property type="match status" value="2"/>
</dbReference>
<evidence type="ECO:0000313" key="4">
    <source>
        <dbReference type="Proteomes" id="UP000184080"/>
    </source>
</evidence>
<evidence type="ECO:0000259" key="2">
    <source>
        <dbReference type="PROSITE" id="PS51192"/>
    </source>
</evidence>
<dbReference type="OrthoDB" id="9773571at2"/>
<dbReference type="InterPro" id="IPR001650">
    <property type="entry name" value="Helicase_C-like"/>
</dbReference>
<accession>A0A1M6L1U3</accession>
<keyword evidence="3" id="KW-0347">Helicase</keyword>
<protein>
    <submittedName>
        <fullName evidence="3">Superfamily II DNA or RNA helicase</fullName>
    </submittedName>
</protein>
<organism evidence="3 4">
    <name type="scientific">Clostridium amylolyticum</name>
    <dbReference type="NCBI Taxonomy" id="1121298"/>
    <lineage>
        <taxon>Bacteria</taxon>
        <taxon>Bacillati</taxon>
        <taxon>Bacillota</taxon>
        <taxon>Clostridia</taxon>
        <taxon>Eubacteriales</taxon>
        <taxon>Clostridiaceae</taxon>
        <taxon>Clostridium</taxon>
    </lineage>
</organism>
<dbReference type="InterPro" id="IPR027417">
    <property type="entry name" value="P-loop_NTPase"/>
</dbReference>
<keyword evidence="1" id="KW-0378">Hydrolase</keyword>
<dbReference type="GO" id="GO:0016787">
    <property type="term" value="F:hydrolase activity"/>
    <property type="evidence" value="ECO:0007669"/>
    <property type="project" value="UniProtKB-KW"/>
</dbReference>
<dbReference type="STRING" id="1121298.SAMN05444401_3574"/>
<proteinExistence type="predicted"/>
<dbReference type="PANTHER" id="PTHR45766">
    <property type="entry name" value="DNA ANNEALING HELICASE AND ENDONUCLEASE ZRANB3 FAMILY MEMBER"/>
    <property type="match status" value="1"/>
</dbReference>
<keyword evidence="4" id="KW-1185">Reference proteome</keyword>
<dbReference type="SMART" id="SM00487">
    <property type="entry name" value="DEXDc"/>
    <property type="match status" value="1"/>
</dbReference>
<dbReference type="RefSeq" id="WP_073009866.1">
    <property type="nucleotide sequence ID" value="NZ_FQZO01000006.1"/>
</dbReference>
<dbReference type="AlphaFoldDB" id="A0A1M6L1U3"/>
<dbReference type="Proteomes" id="UP000184080">
    <property type="component" value="Unassembled WGS sequence"/>
</dbReference>
<evidence type="ECO:0000256" key="1">
    <source>
        <dbReference type="ARBA" id="ARBA00022801"/>
    </source>
</evidence>
<sequence length="461" mass="53150">MNYREFLESKVKRVDNFGFEVDKNTLNDKAFDFQRDITSWALKKGKAAIFADCGLGKTIMQGEWANQIFKHTGENILILAPLGVTLQTKEELQNVLNIDSTICRSQDDVMPGINITNYEMLGNFNPKDFIGVILDESSILKNFTGSTRIALTETFKDTPFKLCCTATPAPNDYIELLNHADFLNVMETSKALATWFINDMKTGDWRLKGHAIKDFWRWVSSWSVYIKTPSDIGYSDEGYILPEHNEIVDTIKISLIDKSYNDGFLRKIETSATSFHKEKRNTADARAKRCAELVNQSNEQYIIWCDTDYESELLKKYIPEAVEVRGSHKPSFKEESANKFKNGNIRVLISKPKIFGYGMNFQRCHNAIFCGLTYSYENYYQAVKRLLRFGQRSQVNTIIVMGSTEKHILETVRKKQEKQRIMELNIMNSIKDIQLSNFNGKKKIEPVYINNLELPKWLKEA</sequence>
<dbReference type="InterPro" id="IPR014001">
    <property type="entry name" value="Helicase_ATP-bd"/>
</dbReference>